<sequence>MEKKQRLIKLALGFGLIGLLGLLLGLIISIIGYDAFGDECFGLTNHTMSELGNYGHSPFAVALNGGLFFGSLCLVLFCLYSLQLSRSITGAMSFLCLAVSCMTLAGIGLFPVNVYHLHVFMLKWFFIFGCISTLVYLVNQTLTLSAGNGRWGWITALLSCISFGIFLFLPLFGLDFTEGNRPFYHEMVLEGVRPTLWWPALLQWISLGCFLLWLAVLLFERLRSLEQS</sequence>
<dbReference type="InterPro" id="IPR009339">
    <property type="entry name" value="DUF998"/>
</dbReference>
<feature type="transmembrane region" description="Helical" evidence="1">
    <location>
        <begin position="12"/>
        <end position="33"/>
    </location>
</feature>
<feature type="transmembrane region" description="Helical" evidence="1">
    <location>
        <begin position="151"/>
        <end position="176"/>
    </location>
</feature>
<keyword evidence="1" id="KW-0812">Transmembrane</keyword>
<gene>
    <name evidence="2" type="ORF">EDC91_104107</name>
</gene>
<keyword evidence="3" id="KW-1185">Reference proteome</keyword>
<dbReference type="RefSeq" id="WP_133038082.1">
    <property type="nucleotide sequence ID" value="NZ_SLWF01000004.1"/>
</dbReference>
<dbReference type="Pfam" id="PF06197">
    <property type="entry name" value="DUF998"/>
    <property type="match status" value="1"/>
</dbReference>
<proteinExistence type="predicted"/>
<protein>
    <submittedName>
        <fullName evidence="2">Putative membrane protein</fullName>
    </submittedName>
</protein>
<reference evidence="2 3" key="1">
    <citation type="submission" date="2019-03" db="EMBL/GenBank/DDBJ databases">
        <title>Freshwater and sediment microbial communities from various areas in North America, analyzing microbe dynamics in response to fracking.</title>
        <authorList>
            <person name="Lamendella R."/>
        </authorList>
    </citation>
    <scope>NUCLEOTIDE SEQUENCE [LARGE SCALE GENOMIC DNA]</scope>
    <source>
        <strain evidence="2 3">74A</strain>
    </source>
</reference>
<keyword evidence="1" id="KW-0472">Membrane</keyword>
<organism evidence="2 3">
    <name type="scientific">Shewanella fodinae</name>
    <dbReference type="NCBI Taxonomy" id="552357"/>
    <lineage>
        <taxon>Bacteria</taxon>
        <taxon>Pseudomonadati</taxon>
        <taxon>Pseudomonadota</taxon>
        <taxon>Gammaproteobacteria</taxon>
        <taxon>Alteromonadales</taxon>
        <taxon>Shewanellaceae</taxon>
        <taxon>Shewanella</taxon>
    </lineage>
</organism>
<feature type="transmembrane region" description="Helical" evidence="1">
    <location>
        <begin position="196"/>
        <end position="219"/>
    </location>
</feature>
<dbReference type="Proteomes" id="UP000294832">
    <property type="component" value="Unassembled WGS sequence"/>
</dbReference>
<feature type="transmembrane region" description="Helical" evidence="1">
    <location>
        <begin position="121"/>
        <end position="139"/>
    </location>
</feature>
<feature type="transmembrane region" description="Helical" evidence="1">
    <location>
        <begin position="59"/>
        <end position="82"/>
    </location>
</feature>
<comment type="caution">
    <text evidence="2">The sequence shown here is derived from an EMBL/GenBank/DDBJ whole genome shotgun (WGS) entry which is preliminary data.</text>
</comment>
<evidence type="ECO:0000313" key="3">
    <source>
        <dbReference type="Proteomes" id="UP000294832"/>
    </source>
</evidence>
<dbReference type="AlphaFoldDB" id="A0A4R2FFD1"/>
<evidence type="ECO:0000313" key="2">
    <source>
        <dbReference type="EMBL" id="TCN87973.1"/>
    </source>
</evidence>
<name>A0A4R2FFD1_9GAMM</name>
<evidence type="ECO:0000256" key="1">
    <source>
        <dbReference type="SAM" id="Phobius"/>
    </source>
</evidence>
<dbReference type="EMBL" id="SLWF01000004">
    <property type="protein sequence ID" value="TCN87973.1"/>
    <property type="molecule type" value="Genomic_DNA"/>
</dbReference>
<dbReference type="OrthoDB" id="6398939at2"/>
<accession>A0A4R2FFD1</accession>
<keyword evidence="1" id="KW-1133">Transmembrane helix</keyword>
<feature type="transmembrane region" description="Helical" evidence="1">
    <location>
        <begin position="94"/>
        <end position="115"/>
    </location>
</feature>